<feature type="transmembrane region" description="Helical" evidence="1">
    <location>
        <begin position="463"/>
        <end position="483"/>
    </location>
</feature>
<keyword evidence="2" id="KW-0732">Signal</keyword>
<dbReference type="WBParaSite" id="SPAL_0000555000.1">
    <property type="protein sequence ID" value="SPAL_0000555000.1"/>
    <property type="gene ID" value="SPAL_0000555000"/>
</dbReference>
<feature type="transmembrane region" description="Helical" evidence="1">
    <location>
        <begin position="417"/>
        <end position="442"/>
    </location>
</feature>
<sequence length="513" mass="60424">MFSKINLIGPFLLILPLTLATDTGNQKKQIFYNCNNYQEIDSFDLRVPEKCNVTEDISWHLELKNVIRYHRKNRTCTKELKIVFVSKDHVLVPIQNSEGNNDFLLLDYLDGIYKHQPSCLSGDTKYHIFNYDIYIDVMRDNFWTDNITIHKAFEKSFLEFVVGNNYEHFSDEALFASIEAFLFAKCINGKHTLKEYYGINEEPHSLIESIKGLFESEKSKKYLSYKNLEHYFYEITQFNLTNDETIISRGSKIIKDKIQSMAKLNYKETCKLKNEKRKIFAENATPNQIIREYFNRKDILAEEIEVNELYLVHVCKQENPKEIHSDFKLDEVCYEKMPMVLEDGSLMFADRKHYLYHYSSKRSCTSLFNIKSPIYEYHEAEMDPYDLITNGLMERVSFIFSRVSTGRFGHSLQKYKLYFIIGAIFIFVFGTIILLAVGYVYLKKLEIDGIFEAVEHIFKILTSIVIYFLWILLRILTIFLPFLNKRAQTLEKTFSNLRKTKKNSQTSELSALP</sequence>
<keyword evidence="3" id="KW-1185">Reference proteome</keyword>
<feature type="signal peptide" evidence="2">
    <location>
        <begin position="1"/>
        <end position="20"/>
    </location>
</feature>
<evidence type="ECO:0000313" key="3">
    <source>
        <dbReference type="Proteomes" id="UP000046392"/>
    </source>
</evidence>
<keyword evidence="1" id="KW-1133">Transmembrane helix</keyword>
<evidence type="ECO:0000256" key="2">
    <source>
        <dbReference type="SAM" id="SignalP"/>
    </source>
</evidence>
<accession>A0A0N5BHW5</accession>
<protein>
    <submittedName>
        <fullName evidence="4">Yir3 protein</fullName>
    </submittedName>
</protein>
<dbReference type="AlphaFoldDB" id="A0A0N5BHW5"/>
<feature type="chain" id="PRO_5005894399" evidence="2">
    <location>
        <begin position="21"/>
        <end position="513"/>
    </location>
</feature>
<keyword evidence="1" id="KW-0472">Membrane</keyword>
<keyword evidence="1" id="KW-0812">Transmembrane</keyword>
<dbReference type="Proteomes" id="UP000046392">
    <property type="component" value="Unplaced"/>
</dbReference>
<reference evidence="4" key="1">
    <citation type="submission" date="2017-02" db="UniProtKB">
        <authorList>
            <consortium name="WormBaseParasite"/>
        </authorList>
    </citation>
    <scope>IDENTIFICATION</scope>
</reference>
<name>A0A0N5BHW5_STREA</name>
<evidence type="ECO:0000256" key="1">
    <source>
        <dbReference type="SAM" id="Phobius"/>
    </source>
</evidence>
<organism evidence="3 4">
    <name type="scientific">Strongyloides papillosus</name>
    <name type="common">Intestinal threadworm</name>
    <dbReference type="NCBI Taxonomy" id="174720"/>
    <lineage>
        <taxon>Eukaryota</taxon>
        <taxon>Metazoa</taxon>
        <taxon>Ecdysozoa</taxon>
        <taxon>Nematoda</taxon>
        <taxon>Chromadorea</taxon>
        <taxon>Rhabditida</taxon>
        <taxon>Tylenchina</taxon>
        <taxon>Panagrolaimomorpha</taxon>
        <taxon>Strongyloidoidea</taxon>
        <taxon>Strongyloididae</taxon>
        <taxon>Strongyloides</taxon>
    </lineage>
</organism>
<proteinExistence type="predicted"/>
<evidence type="ECO:0000313" key="4">
    <source>
        <dbReference type="WBParaSite" id="SPAL_0000555000.1"/>
    </source>
</evidence>